<dbReference type="Gramene" id="Zm00001eb027250_T001">
    <property type="protein sequence ID" value="Zm00001eb027250_P001"/>
    <property type="gene ID" value="Zm00001eb027250"/>
</dbReference>
<proteinExistence type="predicted"/>
<accession>A0A804LPX0</accession>
<dbReference type="Proteomes" id="UP000007305">
    <property type="component" value="Chromosome 1"/>
</dbReference>
<dbReference type="InParanoid" id="A0A804LPX0"/>
<organism evidence="1 2">
    <name type="scientific">Zea mays</name>
    <name type="common">Maize</name>
    <dbReference type="NCBI Taxonomy" id="4577"/>
    <lineage>
        <taxon>Eukaryota</taxon>
        <taxon>Viridiplantae</taxon>
        <taxon>Streptophyta</taxon>
        <taxon>Embryophyta</taxon>
        <taxon>Tracheophyta</taxon>
        <taxon>Spermatophyta</taxon>
        <taxon>Magnoliopsida</taxon>
        <taxon>Liliopsida</taxon>
        <taxon>Poales</taxon>
        <taxon>Poaceae</taxon>
        <taxon>PACMAD clade</taxon>
        <taxon>Panicoideae</taxon>
        <taxon>Andropogonodae</taxon>
        <taxon>Andropogoneae</taxon>
        <taxon>Tripsacinae</taxon>
        <taxon>Zea</taxon>
    </lineage>
</organism>
<reference evidence="1" key="2">
    <citation type="submission" date="2019-07" db="EMBL/GenBank/DDBJ databases">
        <authorList>
            <person name="Seetharam A."/>
            <person name="Woodhouse M."/>
            <person name="Cannon E."/>
        </authorList>
    </citation>
    <scope>NUCLEOTIDE SEQUENCE [LARGE SCALE GENOMIC DNA]</scope>
    <source>
        <strain evidence="1">cv. B73</strain>
    </source>
</reference>
<dbReference type="EnsemblPlants" id="Zm00001eb027250_T001">
    <property type="protein sequence ID" value="Zm00001eb027250_P001"/>
    <property type="gene ID" value="Zm00001eb027250"/>
</dbReference>
<dbReference type="AlphaFoldDB" id="A0A804LPX0"/>
<name>A0A804LPX0_MAIZE</name>
<protein>
    <submittedName>
        <fullName evidence="1">Uncharacterized protein</fullName>
    </submittedName>
</protein>
<keyword evidence="2" id="KW-1185">Reference proteome</keyword>
<sequence length="233" mass="24810">MELLPQPLSSSLRVPRPWLGPSSVPSQLLASLLCSPRCLLLSSGLSSALSPGCCIPLRWWPPLSWSTASSTHCRALCSPSESRPGCTEPFPWSLLPYCRVPGSALLAARHARSACLAAARLCSPWLPRAARAAPRARPALGFFSLDSPAAPLFPCAHRVLLVHGVISLAAISLLGSFLHCSLQWRALLLSSPVPSAAPTPSARRASSSRVPSPQLLPCGALLLCLSPWLRRRP</sequence>
<evidence type="ECO:0000313" key="2">
    <source>
        <dbReference type="Proteomes" id="UP000007305"/>
    </source>
</evidence>
<reference evidence="2" key="1">
    <citation type="submission" date="2015-12" db="EMBL/GenBank/DDBJ databases">
        <title>Update maize B73 reference genome by single molecule sequencing technologies.</title>
        <authorList>
            <consortium name="Maize Genome Sequencing Project"/>
            <person name="Ware D."/>
        </authorList>
    </citation>
    <scope>NUCLEOTIDE SEQUENCE [LARGE SCALE GENOMIC DNA]</scope>
    <source>
        <strain evidence="2">cv. B73</strain>
    </source>
</reference>
<reference evidence="1" key="3">
    <citation type="submission" date="2021-05" db="UniProtKB">
        <authorList>
            <consortium name="EnsemblPlants"/>
        </authorList>
    </citation>
    <scope>IDENTIFICATION</scope>
    <source>
        <strain evidence="1">cv. B73</strain>
    </source>
</reference>
<evidence type="ECO:0000313" key="1">
    <source>
        <dbReference type="EnsemblPlants" id="Zm00001eb027250_P001"/>
    </source>
</evidence>